<reference evidence="1" key="1">
    <citation type="submission" date="2023-06" db="EMBL/GenBank/DDBJ databases">
        <title>Genome-scale phylogeny and comparative genomics of the fungal order Sordariales.</title>
        <authorList>
            <consortium name="Lawrence Berkeley National Laboratory"/>
            <person name="Hensen N."/>
            <person name="Bonometti L."/>
            <person name="Westerberg I."/>
            <person name="Brannstrom I.O."/>
            <person name="Guillou S."/>
            <person name="Cros-Aarteil S."/>
            <person name="Calhoun S."/>
            <person name="Haridas S."/>
            <person name="Kuo A."/>
            <person name="Mondo S."/>
            <person name="Pangilinan J."/>
            <person name="Riley R."/>
            <person name="Labutti K."/>
            <person name="Andreopoulos B."/>
            <person name="Lipzen A."/>
            <person name="Chen C."/>
            <person name="Yanf M."/>
            <person name="Daum C."/>
            <person name="Ng V."/>
            <person name="Clum A."/>
            <person name="Steindorff A."/>
            <person name="Ohm R."/>
            <person name="Martin F."/>
            <person name="Silar P."/>
            <person name="Natvig D."/>
            <person name="Lalanne C."/>
            <person name="Gautier V."/>
            <person name="Ament-Velasquez S.L."/>
            <person name="Kruys A."/>
            <person name="Hutchinson M.I."/>
            <person name="Powell A.J."/>
            <person name="Barry K."/>
            <person name="Miller A.N."/>
            <person name="Grigoriev I.V."/>
            <person name="Debuchy R."/>
            <person name="Gladieux P."/>
            <person name="Thoren M.H."/>
            <person name="Johannesson H."/>
        </authorList>
    </citation>
    <scope>NUCLEOTIDE SEQUENCE</scope>
    <source>
        <strain evidence="1">PSN4</strain>
    </source>
</reference>
<evidence type="ECO:0008006" key="3">
    <source>
        <dbReference type="Google" id="ProtNLM"/>
    </source>
</evidence>
<organism evidence="1 2">
    <name type="scientific">Echria macrotheca</name>
    <dbReference type="NCBI Taxonomy" id="438768"/>
    <lineage>
        <taxon>Eukaryota</taxon>
        <taxon>Fungi</taxon>
        <taxon>Dikarya</taxon>
        <taxon>Ascomycota</taxon>
        <taxon>Pezizomycotina</taxon>
        <taxon>Sordariomycetes</taxon>
        <taxon>Sordariomycetidae</taxon>
        <taxon>Sordariales</taxon>
        <taxon>Schizotheciaceae</taxon>
        <taxon>Echria</taxon>
    </lineage>
</organism>
<name>A0AAJ0B5N2_9PEZI</name>
<keyword evidence="2" id="KW-1185">Reference proteome</keyword>
<dbReference type="Pfam" id="PF14273">
    <property type="entry name" value="DUF4360"/>
    <property type="match status" value="1"/>
</dbReference>
<gene>
    <name evidence="1" type="ORF">QBC47DRAFT_454635</name>
</gene>
<comment type="caution">
    <text evidence="1">The sequence shown here is derived from an EMBL/GenBank/DDBJ whole genome shotgun (WGS) entry which is preliminary data.</text>
</comment>
<dbReference type="InterPro" id="IPR025649">
    <property type="entry name" value="DUF4360"/>
</dbReference>
<dbReference type="AlphaFoldDB" id="A0AAJ0B5N2"/>
<dbReference type="PANTHER" id="PTHR38847">
    <property type="match status" value="1"/>
</dbReference>
<protein>
    <recommendedName>
        <fullName evidence="3">Secreted protein</fullName>
    </recommendedName>
</protein>
<dbReference type="PANTHER" id="PTHR38847:SF1">
    <property type="entry name" value="PSEUDOURIDINE SYNTHASE RSUA_RLUA-LIKE DOMAIN-CONTAINING PROTEIN"/>
    <property type="match status" value="1"/>
</dbReference>
<accession>A0AAJ0B5N2</accession>
<evidence type="ECO:0000313" key="2">
    <source>
        <dbReference type="Proteomes" id="UP001239445"/>
    </source>
</evidence>
<evidence type="ECO:0000313" key="1">
    <source>
        <dbReference type="EMBL" id="KAK1751249.1"/>
    </source>
</evidence>
<sequence length="208" mass="21852">MHFSQILPFLTGTTAALSTPLHPRAARPASPPNDSVRISGVVFAGSGCPAGSLSGGFGSDPGKIVLNYTNFTAATGKGHSADDARKDCQLNVKLTYPKGWQFTVAKTTYRGYASLPAGAVGEAKSTYYFSGDTNQMTSSMAIKGPYEGDYSKTDENDLTGSVWSPCGSEGMINIKAEVRLQPRSGSDTASLSVTSLGGIEFTWAQCTR</sequence>
<dbReference type="EMBL" id="MU839842">
    <property type="protein sequence ID" value="KAK1751249.1"/>
    <property type="molecule type" value="Genomic_DNA"/>
</dbReference>
<dbReference type="Proteomes" id="UP001239445">
    <property type="component" value="Unassembled WGS sequence"/>
</dbReference>
<proteinExistence type="predicted"/>